<protein>
    <recommendedName>
        <fullName evidence="5">DUF1264 domain-containing protein</fullName>
    </recommendedName>
</protein>
<keyword evidence="4" id="KW-1185">Reference proteome</keyword>
<comment type="caution">
    <text evidence="3">The sequence shown here is derived from an EMBL/GenBank/DDBJ whole genome shotgun (WGS) entry which is preliminary data.</text>
</comment>
<evidence type="ECO:0000313" key="4">
    <source>
        <dbReference type="Proteomes" id="UP000224634"/>
    </source>
</evidence>
<dbReference type="STRING" id="1447883.A0A2B7X932"/>
<feature type="region of interest" description="Disordered" evidence="2">
    <location>
        <begin position="1"/>
        <end position="23"/>
    </location>
</feature>
<sequence>MPSLHKPESSEQTQKQGQGQEGIIPSEFTSLKNKILNSGASAVQKFDPINDICAHLHAYHVYASDPTRCLEANHYCSQISEDVRQCVIYDSPEPNARLIGIEYMVTPRIYESLPEEERKLWHSHVYEVKSGMLIMPGPKGMPDAAWETAETAEMKKVIELYGKTYHLWQVDRGDPVPMGAPQLMGSFTSDAAVAKAKPGGVQELTKTTESKFGVDIKRKAEKRKDIGADVKIHPGRCSPNILMLCGYKWLLGA</sequence>
<dbReference type="AlphaFoldDB" id="A0A2B7X932"/>
<accession>A0A2B7X932</accession>
<feature type="compositionally biased region" description="Low complexity" evidence="2">
    <location>
        <begin position="10"/>
        <end position="22"/>
    </location>
</feature>
<dbReference type="OrthoDB" id="1901244at2759"/>
<organism evidence="3 4">
    <name type="scientific">Polytolypa hystricis (strain UAMH7299)</name>
    <dbReference type="NCBI Taxonomy" id="1447883"/>
    <lineage>
        <taxon>Eukaryota</taxon>
        <taxon>Fungi</taxon>
        <taxon>Dikarya</taxon>
        <taxon>Ascomycota</taxon>
        <taxon>Pezizomycotina</taxon>
        <taxon>Eurotiomycetes</taxon>
        <taxon>Eurotiomycetidae</taxon>
        <taxon>Onygenales</taxon>
        <taxon>Onygenales incertae sedis</taxon>
        <taxon>Polytolypa</taxon>
    </lineage>
</organism>
<dbReference type="Pfam" id="PF06884">
    <property type="entry name" value="DUF1264"/>
    <property type="match status" value="1"/>
</dbReference>
<dbReference type="PANTHER" id="PTHR31360">
    <property type="match status" value="1"/>
</dbReference>
<proteinExistence type="inferred from homology"/>
<dbReference type="EMBL" id="PDNA01000190">
    <property type="protein sequence ID" value="PGH05158.1"/>
    <property type="molecule type" value="Genomic_DNA"/>
</dbReference>
<dbReference type="InterPro" id="IPR010686">
    <property type="entry name" value="OBAP-like"/>
</dbReference>
<reference evidence="3 4" key="1">
    <citation type="submission" date="2017-10" db="EMBL/GenBank/DDBJ databases">
        <title>Comparative genomics in systemic dimorphic fungi from Ajellomycetaceae.</title>
        <authorList>
            <person name="Munoz J.F."/>
            <person name="Mcewen J.G."/>
            <person name="Clay O.K."/>
            <person name="Cuomo C.A."/>
        </authorList>
    </citation>
    <scope>NUCLEOTIDE SEQUENCE [LARGE SCALE GENOMIC DNA]</scope>
    <source>
        <strain evidence="3 4">UAMH7299</strain>
    </source>
</reference>
<comment type="similarity">
    <text evidence="1">Belongs to the OBAP family.</text>
</comment>
<evidence type="ECO:0000256" key="2">
    <source>
        <dbReference type="SAM" id="MobiDB-lite"/>
    </source>
</evidence>
<dbReference type="PANTHER" id="PTHR31360:SF0">
    <property type="entry name" value="OIL BODY-ASSOCIATED PROTEIN 1B"/>
    <property type="match status" value="1"/>
</dbReference>
<gene>
    <name evidence="3" type="ORF">AJ80_08394</name>
</gene>
<evidence type="ECO:0000313" key="3">
    <source>
        <dbReference type="EMBL" id="PGH05158.1"/>
    </source>
</evidence>
<name>A0A2B7X932_POLH7</name>
<evidence type="ECO:0008006" key="5">
    <source>
        <dbReference type="Google" id="ProtNLM"/>
    </source>
</evidence>
<dbReference type="Proteomes" id="UP000224634">
    <property type="component" value="Unassembled WGS sequence"/>
</dbReference>
<evidence type="ECO:0000256" key="1">
    <source>
        <dbReference type="ARBA" id="ARBA00009740"/>
    </source>
</evidence>